<keyword evidence="4 8" id="KW-0812">Transmembrane</keyword>
<dbReference type="OrthoDB" id="6133115at2759"/>
<evidence type="ECO:0000313" key="10">
    <source>
        <dbReference type="EMBL" id="EKD13029.1"/>
    </source>
</evidence>
<keyword evidence="6 8" id="KW-0472">Membrane</keyword>
<evidence type="ECO:0000256" key="2">
    <source>
        <dbReference type="ARBA" id="ARBA00010992"/>
    </source>
</evidence>
<keyword evidence="11" id="KW-1185">Reference proteome</keyword>
<feature type="transmembrane region" description="Helical" evidence="8">
    <location>
        <begin position="129"/>
        <end position="148"/>
    </location>
</feature>
<dbReference type="HOGENOM" id="CLU_001265_30_13_1"/>
<evidence type="ECO:0000256" key="4">
    <source>
        <dbReference type="ARBA" id="ARBA00022692"/>
    </source>
</evidence>
<feature type="domain" description="Major facilitator superfamily (MFS) profile" evidence="9">
    <location>
        <begin position="44"/>
        <end position="500"/>
    </location>
</feature>
<protein>
    <recommendedName>
        <fullName evidence="9">Major facilitator superfamily (MFS) profile domain-containing protein</fullName>
    </recommendedName>
</protein>
<feature type="transmembrane region" description="Helical" evidence="8">
    <location>
        <begin position="310"/>
        <end position="331"/>
    </location>
</feature>
<evidence type="ECO:0000256" key="1">
    <source>
        <dbReference type="ARBA" id="ARBA00004141"/>
    </source>
</evidence>
<gene>
    <name evidence="10" type="ORF">MBM_08791</name>
</gene>
<sequence length="561" mass="63015">MVAAAAAAEAGGAHEGDPVVTRLVAEDKVSWYRKKNLRNLYLLLFPTCMGIEITSGFDSQLINALQGIEPWKQYFGTCAIEVVDGEGEATSSCTFTASIAGIIAASYALGAICALPFVPTFNQWFGRRWSIFFGSAVSIVGAIIQGLAKNIGMYIVARMVLGFGIPFCIISGSAMLGELGYPKERPFLTALFNASYFIGSVTAAAITMGTNHIMDDWAWRIPSYLQMVPSAVQLCLVFLLPESPRYLISTERREEALDILCKYHAEGDRNSLIVRAEMAQIETTIRLEMDASKQTYLDLFRTAGMRRRTLIGMMLGFFTQWSGNTLISYYLMPIMGLLGIEDSNRKQQINLGNQCWGLVNATTIALIVTRFPRRRMFLICTIGMTCCYVGWTVTMGIYQEGGSRNDAAGIMALFFIFLYSPWYNIGYNSLTYTYLVELFPYAERTRGIALFQFFGRGANFFSTFVNPIALDAIAWKYLIVFSCWVAFEVAFIYFFFPETHNRTLEELAFLFEGQEIQDQQAIATEKQMLRQLDNETEIHDIAHEEYRHVESTHASAPTELK</sequence>
<dbReference type="eggNOG" id="KOG0254">
    <property type="taxonomic scope" value="Eukaryota"/>
</dbReference>
<name>K1XKM9_MARBU</name>
<feature type="transmembrane region" description="Helical" evidence="8">
    <location>
        <begin position="351"/>
        <end position="369"/>
    </location>
</feature>
<feature type="transmembrane region" description="Helical" evidence="8">
    <location>
        <begin position="475"/>
        <end position="496"/>
    </location>
</feature>
<dbReference type="KEGG" id="mbe:MBM_08791"/>
<evidence type="ECO:0000313" key="11">
    <source>
        <dbReference type="Proteomes" id="UP000006753"/>
    </source>
</evidence>
<keyword evidence="3 7" id="KW-0813">Transport</keyword>
<dbReference type="SUPFAM" id="SSF103473">
    <property type="entry name" value="MFS general substrate transporter"/>
    <property type="match status" value="1"/>
</dbReference>
<dbReference type="FunFam" id="1.20.1250.20:FF:000117">
    <property type="entry name" value="MFS hexose transporter"/>
    <property type="match status" value="1"/>
</dbReference>
<dbReference type="InterPro" id="IPR005828">
    <property type="entry name" value="MFS_sugar_transport-like"/>
</dbReference>
<keyword evidence="5 8" id="KW-1133">Transmembrane helix</keyword>
<evidence type="ECO:0000256" key="5">
    <source>
        <dbReference type="ARBA" id="ARBA00022989"/>
    </source>
</evidence>
<comment type="similarity">
    <text evidence="2 7">Belongs to the major facilitator superfamily. Sugar transporter (TC 2.A.1.1) family.</text>
</comment>
<dbReference type="InterPro" id="IPR020846">
    <property type="entry name" value="MFS_dom"/>
</dbReference>
<organism evidence="10 11">
    <name type="scientific">Marssonina brunnea f. sp. multigermtubi (strain MB_m1)</name>
    <name type="common">Marssonina leaf spot fungus</name>
    <dbReference type="NCBI Taxonomy" id="1072389"/>
    <lineage>
        <taxon>Eukaryota</taxon>
        <taxon>Fungi</taxon>
        <taxon>Dikarya</taxon>
        <taxon>Ascomycota</taxon>
        <taxon>Pezizomycotina</taxon>
        <taxon>Leotiomycetes</taxon>
        <taxon>Helotiales</taxon>
        <taxon>Drepanopezizaceae</taxon>
        <taxon>Drepanopeziza</taxon>
    </lineage>
</organism>
<feature type="transmembrane region" description="Helical" evidence="8">
    <location>
        <begin position="447"/>
        <end position="469"/>
    </location>
</feature>
<evidence type="ECO:0000256" key="3">
    <source>
        <dbReference type="ARBA" id="ARBA00022448"/>
    </source>
</evidence>
<dbReference type="PANTHER" id="PTHR48022">
    <property type="entry name" value="PLASTIDIC GLUCOSE TRANSPORTER 4"/>
    <property type="match status" value="1"/>
</dbReference>
<dbReference type="GO" id="GO:0016020">
    <property type="term" value="C:membrane"/>
    <property type="evidence" value="ECO:0007669"/>
    <property type="project" value="UniProtKB-SubCell"/>
</dbReference>
<dbReference type="AlphaFoldDB" id="K1XKM9"/>
<feature type="transmembrane region" description="Helical" evidence="8">
    <location>
        <begin position="376"/>
        <end position="398"/>
    </location>
</feature>
<feature type="transmembrane region" description="Helical" evidence="8">
    <location>
        <begin position="154"/>
        <end position="176"/>
    </location>
</feature>
<dbReference type="Proteomes" id="UP000006753">
    <property type="component" value="Unassembled WGS sequence"/>
</dbReference>
<dbReference type="GO" id="GO:0005351">
    <property type="term" value="F:carbohydrate:proton symporter activity"/>
    <property type="evidence" value="ECO:0007669"/>
    <property type="project" value="TreeGrafter"/>
</dbReference>
<reference evidence="10 11" key="1">
    <citation type="journal article" date="2012" name="BMC Genomics">
        <title>Sequencing the genome of Marssonina brunnea reveals fungus-poplar co-evolution.</title>
        <authorList>
            <person name="Zhu S."/>
            <person name="Cao Y.-Z."/>
            <person name="Jiang C."/>
            <person name="Tan B.-Y."/>
            <person name="Wang Z."/>
            <person name="Feng S."/>
            <person name="Zhang L."/>
            <person name="Su X.-H."/>
            <person name="Brejova B."/>
            <person name="Vinar T."/>
            <person name="Xu M."/>
            <person name="Wang M.-X."/>
            <person name="Zhang S.-G."/>
            <person name="Huang M.-R."/>
            <person name="Wu R."/>
            <person name="Zhou Y."/>
        </authorList>
    </citation>
    <scope>NUCLEOTIDE SEQUENCE [LARGE SCALE GENOMIC DNA]</scope>
    <source>
        <strain evidence="10 11">MB_m1</strain>
    </source>
</reference>
<dbReference type="Pfam" id="PF00083">
    <property type="entry name" value="Sugar_tr"/>
    <property type="match status" value="1"/>
</dbReference>
<dbReference type="InParanoid" id="K1XKM9"/>
<dbReference type="Gene3D" id="1.20.1250.20">
    <property type="entry name" value="MFS general substrate transporter like domains"/>
    <property type="match status" value="1"/>
</dbReference>
<proteinExistence type="inferred from homology"/>
<dbReference type="OMA" id="WFQFYGR"/>
<dbReference type="InterPro" id="IPR050360">
    <property type="entry name" value="MFS_Sugar_Transporters"/>
</dbReference>
<feature type="transmembrane region" description="Helical" evidence="8">
    <location>
        <begin position="410"/>
        <end position="435"/>
    </location>
</feature>
<accession>K1XKM9</accession>
<dbReference type="NCBIfam" id="TIGR00879">
    <property type="entry name" value="SP"/>
    <property type="match status" value="1"/>
</dbReference>
<evidence type="ECO:0000256" key="6">
    <source>
        <dbReference type="ARBA" id="ARBA00023136"/>
    </source>
</evidence>
<dbReference type="RefSeq" id="XP_007296680.1">
    <property type="nucleotide sequence ID" value="XM_007296618.1"/>
</dbReference>
<dbReference type="PANTHER" id="PTHR48022:SF29">
    <property type="entry name" value="SUGAR TRANSPORTER, PUTATIVE (AFU_ORTHOLOGUE AFUA_6G14500)-RELATED"/>
    <property type="match status" value="1"/>
</dbReference>
<evidence type="ECO:0000259" key="9">
    <source>
        <dbReference type="PROSITE" id="PS50850"/>
    </source>
</evidence>
<dbReference type="GeneID" id="18764726"/>
<feature type="transmembrane region" description="Helical" evidence="8">
    <location>
        <begin position="188"/>
        <end position="209"/>
    </location>
</feature>
<dbReference type="EMBL" id="JH921452">
    <property type="protein sequence ID" value="EKD13029.1"/>
    <property type="molecule type" value="Genomic_DNA"/>
</dbReference>
<dbReference type="PROSITE" id="PS50850">
    <property type="entry name" value="MFS"/>
    <property type="match status" value="1"/>
</dbReference>
<evidence type="ECO:0000256" key="7">
    <source>
        <dbReference type="RuleBase" id="RU003346"/>
    </source>
</evidence>
<dbReference type="InterPro" id="IPR003663">
    <property type="entry name" value="Sugar/inositol_transpt"/>
</dbReference>
<dbReference type="InterPro" id="IPR036259">
    <property type="entry name" value="MFS_trans_sf"/>
</dbReference>
<evidence type="ECO:0000256" key="8">
    <source>
        <dbReference type="SAM" id="Phobius"/>
    </source>
</evidence>
<comment type="subcellular location">
    <subcellularLocation>
        <location evidence="1">Membrane</location>
        <topology evidence="1">Multi-pass membrane protein</topology>
    </subcellularLocation>
</comment>
<feature type="transmembrane region" description="Helical" evidence="8">
    <location>
        <begin position="95"/>
        <end position="117"/>
    </location>
</feature>